<dbReference type="Pfam" id="PF11186">
    <property type="entry name" value="DUF2972"/>
    <property type="match status" value="1"/>
</dbReference>
<dbReference type="Proteomes" id="UP000278157">
    <property type="component" value="Chromosome"/>
</dbReference>
<dbReference type="InterPro" id="IPR021353">
    <property type="entry name" value="DUF2972"/>
</dbReference>
<evidence type="ECO:0000313" key="1">
    <source>
        <dbReference type="EMBL" id="VEG85390.1"/>
    </source>
</evidence>
<dbReference type="RefSeq" id="WP_126361569.1">
    <property type="nucleotide sequence ID" value="NZ_JAIWZH010000001.1"/>
</dbReference>
<protein>
    <submittedName>
        <fullName evidence="1">Capsular polysaccharide biosynthesis protein, glycosyltransferase</fullName>
    </submittedName>
</protein>
<keyword evidence="1" id="KW-0808">Transferase</keyword>
<dbReference type="AlphaFoldDB" id="A0A448KPS1"/>
<dbReference type="EMBL" id="LR134372">
    <property type="protein sequence ID" value="VEG85390.1"/>
    <property type="molecule type" value="Genomic_DNA"/>
</dbReference>
<organism evidence="1 2">
    <name type="scientific">Campylobacter upsaliensis</name>
    <dbReference type="NCBI Taxonomy" id="28080"/>
    <lineage>
        <taxon>Bacteria</taxon>
        <taxon>Pseudomonadati</taxon>
        <taxon>Campylobacterota</taxon>
        <taxon>Epsilonproteobacteria</taxon>
        <taxon>Campylobacterales</taxon>
        <taxon>Campylobacteraceae</taxon>
        <taxon>Campylobacter</taxon>
    </lineage>
</organism>
<gene>
    <name evidence="1" type="ORF">NCTC11541_01447</name>
</gene>
<dbReference type="OrthoDB" id="5329998at2"/>
<reference evidence="1 2" key="1">
    <citation type="submission" date="2018-12" db="EMBL/GenBank/DDBJ databases">
        <authorList>
            <consortium name="Pathogen Informatics"/>
        </authorList>
    </citation>
    <scope>NUCLEOTIDE SEQUENCE [LARGE SCALE GENOMIC DNA]</scope>
    <source>
        <strain evidence="1 2">NCTC11541</strain>
    </source>
</reference>
<proteinExistence type="predicted"/>
<evidence type="ECO:0000313" key="2">
    <source>
        <dbReference type="Proteomes" id="UP000278157"/>
    </source>
</evidence>
<accession>A0A448KPS1</accession>
<sequence length="445" mass="53242">MIENLLTHYEALNEVIVLNKAFVLEHFDEVSLWLNSKKFKEKYEDINHPYPPLLNPDKLNDENYILNYEKIPAEKAWEMNLPLPRRYEFVLMFNSCSGSEAMHHFFRLCGLKVGVWGISGKSTFIVNYNNSLSKEKNLVTLCPNSDKYYEKNCYLIDGEYKILFALRDPISRIKTCLNHIHNRLTNENINMNMRQITAFDTNFQFPQIIYNFQKTCQDYKPDINALYSLIEGEYMKKFIFNLDARLKILKQNKQIALNFDTDLSYQNAFETYHILSKRLNFTPCNEKYRFIFEKKVNFYAGLNHLPVKILFDTFDVWISIPYFHSELENYINITPYIFNSNFILDNVFVLMEKDKEHYFLKNKNLKNIKLFIARYIQELKKYIDGVKKDLICEKDILNFLKHNNVLSLKLNKIIEKDLQEIKTHRPDIVASWKYYKEFEKICENL</sequence>
<name>A0A448KPS1_CAMUP</name>
<dbReference type="GO" id="GO:0016740">
    <property type="term" value="F:transferase activity"/>
    <property type="evidence" value="ECO:0007669"/>
    <property type="project" value="UniProtKB-KW"/>
</dbReference>